<keyword evidence="1" id="KW-0175">Coiled coil</keyword>
<keyword evidence="2" id="KW-1133">Transmembrane helix</keyword>
<evidence type="ECO:0000313" key="3">
    <source>
        <dbReference type="EMBL" id="APV43508.1"/>
    </source>
</evidence>
<name>A0A1P8F504_9CHLR</name>
<proteinExistence type="predicted"/>
<dbReference type="AlphaFoldDB" id="A0A1P8F504"/>
<dbReference type="EMBL" id="CP018258">
    <property type="protein sequence ID" value="APV43508.1"/>
    <property type="molecule type" value="Genomic_DNA"/>
</dbReference>
<evidence type="ECO:0000256" key="1">
    <source>
        <dbReference type="SAM" id="Coils"/>
    </source>
</evidence>
<dbReference type="RefSeq" id="WP_076003317.1">
    <property type="nucleotide sequence ID" value="NZ_CP018258.1"/>
</dbReference>
<gene>
    <name evidence="3" type="ORF">Dform_00145</name>
</gene>
<dbReference type="STRING" id="1839801.Dform_00145"/>
<accession>A0A1P8F504</accession>
<dbReference type="KEGG" id="dfo:Dform_00145"/>
<dbReference type="Proteomes" id="UP000185934">
    <property type="component" value="Chromosome"/>
</dbReference>
<keyword evidence="2" id="KW-0812">Transmembrane</keyword>
<feature type="transmembrane region" description="Helical" evidence="2">
    <location>
        <begin position="12"/>
        <end position="32"/>
    </location>
</feature>
<sequence length="63" mass="6948">MPIGPTEIIVLIVAWAIPIALAVMLVQSYFLLKNQAKQLKDLQSDLTQVKQQVESLESKIGKG</sequence>
<evidence type="ECO:0000256" key="2">
    <source>
        <dbReference type="SAM" id="Phobius"/>
    </source>
</evidence>
<keyword evidence="2" id="KW-0472">Membrane</keyword>
<protein>
    <submittedName>
        <fullName evidence="3">Uncharacterized protein</fullName>
    </submittedName>
</protein>
<organism evidence="3 4">
    <name type="scientific">Dehalogenimonas formicexedens</name>
    <dbReference type="NCBI Taxonomy" id="1839801"/>
    <lineage>
        <taxon>Bacteria</taxon>
        <taxon>Bacillati</taxon>
        <taxon>Chloroflexota</taxon>
        <taxon>Dehalococcoidia</taxon>
        <taxon>Dehalococcoidales</taxon>
        <taxon>Dehalococcoidaceae</taxon>
        <taxon>Dehalogenimonas</taxon>
    </lineage>
</organism>
<keyword evidence="4" id="KW-1185">Reference proteome</keyword>
<evidence type="ECO:0000313" key="4">
    <source>
        <dbReference type="Proteomes" id="UP000185934"/>
    </source>
</evidence>
<feature type="coiled-coil region" evidence="1">
    <location>
        <begin position="32"/>
        <end position="59"/>
    </location>
</feature>
<reference evidence="4" key="1">
    <citation type="submission" date="2016-11" db="EMBL/GenBank/DDBJ databases">
        <title>Dehalogenimonas formicexedens sp. nov., a chlorinated alkane respiring bacterium isolated from contaminated groundwater.</title>
        <authorList>
            <person name="Key T.A."/>
            <person name="Bowman K.S."/>
            <person name="Lee I."/>
            <person name="Chun J."/>
            <person name="Albuquerque L."/>
            <person name="da Costa M.S."/>
            <person name="Rainey F.A."/>
            <person name="Moe W.M."/>
        </authorList>
    </citation>
    <scope>NUCLEOTIDE SEQUENCE [LARGE SCALE GENOMIC DNA]</scope>
    <source>
        <strain evidence="4">NSZ-14</strain>
    </source>
</reference>